<evidence type="ECO:0000313" key="2">
    <source>
        <dbReference type="EMBL" id="KIK55178.1"/>
    </source>
</evidence>
<name>A0A0D0CJI3_9AGAR</name>
<protein>
    <submittedName>
        <fullName evidence="2">Uncharacterized protein</fullName>
    </submittedName>
</protein>
<feature type="non-terminal residue" evidence="2">
    <location>
        <position position="1"/>
    </location>
</feature>
<dbReference type="OrthoDB" id="197967at2759"/>
<feature type="region of interest" description="Disordered" evidence="1">
    <location>
        <begin position="1"/>
        <end position="35"/>
    </location>
</feature>
<feature type="non-terminal residue" evidence="2">
    <location>
        <position position="81"/>
    </location>
</feature>
<dbReference type="InterPro" id="IPR019129">
    <property type="entry name" value="Folate-sensitive_fs_Fra10Ac1"/>
</dbReference>
<keyword evidence="3" id="KW-1185">Reference proteome</keyword>
<dbReference type="Pfam" id="PF09725">
    <property type="entry name" value="Fra10Ac1"/>
    <property type="match status" value="1"/>
</dbReference>
<organism evidence="2 3">
    <name type="scientific">Collybiopsis luxurians FD-317 M1</name>
    <dbReference type="NCBI Taxonomy" id="944289"/>
    <lineage>
        <taxon>Eukaryota</taxon>
        <taxon>Fungi</taxon>
        <taxon>Dikarya</taxon>
        <taxon>Basidiomycota</taxon>
        <taxon>Agaricomycotina</taxon>
        <taxon>Agaricomycetes</taxon>
        <taxon>Agaricomycetidae</taxon>
        <taxon>Agaricales</taxon>
        <taxon>Marasmiineae</taxon>
        <taxon>Omphalotaceae</taxon>
        <taxon>Collybiopsis</taxon>
        <taxon>Collybiopsis luxurians</taxon>
    </lineage>
</organism>
<dbReference type="Proteomes" id="UP000053593">
    <property type="component" value="Unassembled WGS sequence"/>
</dbReference>
<dbReference type="HOGENOM" id="CLU_2580267_0_0_1"/>
<proteinExistence type="predicted"/>
<evidence type="ECO:0000313" key="3">
    <source>
        <dbReference type="Proteomes" id="UP000053593"/>
    </source>
</evidence>
<evidence type="ECO:0000256" key="1">
    <source>
        <dbReference type="SAM" id="MobiDB-lite"/>
    </source>
</evidence>
<dbReference type="EMBL" id="KN834809">
    <property type="protein sequence ID" value="KIK55178.1"/>
    <property type="molecule type" value="Genomic_DNA"/>
</dbReference>
<sequence>LRWRTEDEVLSGTGETTCGNTRCKHSNRSSTRSEGKKAALTTLELPFAYVEHGESKAALVKVVLCEKCLGKLMWKRRQGKE</sequence>
<dbReference type="AlphaFoldDB" id="A0A0D0CJI3"/>
<reference evidence="2 3" key="1">
    <citation type="submission" date="2014-04" db="EMBL/GenBank/DDBJ databases">
        <title>Evolutionary Origins and Diversification of the Mycorrhizal Mutualists.</title>
        <authorList>
            <consortium name="DOE Joint Genome Institute"/>
            <consortium name="Mycorrhizal Genomics Consortium"/>
            <person name="Kohler A."/>
            <person name="Kuo A."/>
            <person name="Nagy L.G."/>
            <person name="Floudas D."/>
            <person name="Copeland A."/>
            <person name="Barry K.W."/>
            <person name="Cichocki N."/>
            <person name="Veneault-Fourrey C."/>
            <person name="LaButti K."/>
            <person name="Lindquist E.A."/>
            <person name="Lipzen A."/>
            <person name="Lundell T."/>
            <person name="Morin E."/>
            <person name="Murat C."/>
            <person name="Riley R."/>
            <person name="Ohm R."/>
            <person name="Sun H."/>
            <person name="Tunlid A."/>
            <person name="Henrissat B."/>
            <person name="Grigoriev I.V."/>
            <person name="Hibbett D.S."/>
            <person name="Martin F."/>
        </authorList>
    </citation>
    <scope>NUCLEOTIDE SEQUENCE [LARGE SCALE GENOMIC DNA]</scope>
    <source>
        <strain evidence="2 3">FD-317 M1</strain>
    </source>
</reference>
<accession>A0A0D0CJI3</accession>
<gene>
    <name evidence="2" type="ORF">GYMLUDRAFT_137775</name>
</gene>